<dbReference type="Pfam" id="PF11847">
    <property type="entry name" value="GT-C_AftD"/>
    <property type="match status" value="1"/>
</dbReference>
<feature type="transmembrane region" description="Helical" evidence="2">
    <location>
        <begin position="317"/>
        <end position="335"/>
    </location>
</feature>
<feature type="transmembrane region" description="Helical" evidence="2">
    <location>
        <begin position="364"/>
        <end position="382"/>
    </location>
</feature>
<accession>A0ABW3YFJ9</accession>
<evidence type="ECO:0000256" key="1">
    <source>
        <dbReference type="SAM" id="MobiDB-lite"/>
    </source>
</evidence>
<keyword evidence="6" id="KW-1185">Reference proteome</keyword>
<keyword evidence="2" id="KW-1133">Transmembrane helix</keyword>
<dbReference type="EMBL" id="JBHTMP010000028">
    <property type="protein sequence ID" value="MFD1323146.1"/>
    <property type="molecule type" value="Genomic_DNA"/>
</dbReference>
<feature type="domain" description="F5/8 type C" evidence="4">
    <location>
        <begin position="694"/>
        <end position="777"/>
    </location>
</feature>
<feature type="transmembrane region" description="Helical" evidence="2">
    <location>
        <begin position="412"/>
        <end position="430"/>
    </location>
</feature>
<feature type="signal peptide" evidence="3">
    <location>
        <begin position="1"/>
        <end position="25"/>
    </location>
</feature>
<keyword evidence="2" id="KW-0812">Transmembrane</keyword>
<feature type="transmembrane region" description="Helical" evidence="2">
    <location>
        <begin position="282"/>
        <end position="305"/>
    </location>
</feature>
<feature type="region of interest" description="Disordered" evidence="1">
    <location>
        <begin position="1160"/>
        <end position="1180"/>
    </location>
</feature>
<feature type="chain" id="PRO_5045221927" evidence="3">
    <location>
        <begin position="26"/>
        <end position="1412"/>
    </location>
</feature>
<gene>
    <name evidence="5" type="ORF">ACFQ4H_18820</name>
</gene>
<feature type="transmembrane region" description="Helical" evidence="2">
    <location>
        <begin position="214"/>
        <end position="235"/>
    </location>
</feature>
<evidence type="ECO:0000259" key="4">
    <source>
        <dbReference type="PROSITE" id="PS50022"/>
    </source>
</evidence>
<feature type="transmembrane region" description="Helical" evidence="2">
    <location>
        <begin position="1355"/>
        <end position="1372"/>
    </location>
</feature>
<dbReference type="Pfam" id="PF24607">
    <property type="entry name" value="CBM_AftD"/>
    <property type="match status" value="2"/>
</dbReference>
<dbReference type="Proteomes" id="UP001597260">
    <property type="component" value="Unassembled WGS sequence"/>
</dbReference>
<dbReference type="PROSITE" id="PS50022">
    <property type="entry name" value="FA58C_3"/>
    <property type="match status" value="2"/>
</dbReference>
<dbReference type="InterPro" id="IPR000421">
    <property type="entry name" value="FA58C"/>
</dbReference>
<reference evidence="6" key="1">
    <citation type="journal article" date="2019" name="Int. J. Syst. Evol. Microbiol.">
        <title>The Global Catalogue of Microorganisms (GCM) 10K type strain sequencing project: providing services to taxonomists for standard genome sequencing and annotation.</title>
        <authorList>
            <consortium name="The Broad Institute Genomics Platform"/>
            <consortium name="The Broad Institute Genome Sequencing Center for Infectious Disease"/>
            <person name="Wu L."/>
            <person name="Ma J."/>
        </authorList>
    </citation>
    <scope>NUCLEOTIDE SEQUENCE [LARGE SCALE GENOMIC DNA]</scope>
    <source>
        <strain evidence="6">JCM 31037</strain>
    </source>
</reference>
<feature type="transmembrane region" description="Helical" evidence="2">
    <location>
        <begin position="1384"/>
        <end position="1403"/>
    </location>
</feature>
<dbReference type="InterPro" id="IPR021798">
    <property type="entry name" value="AftD_N"/>
</dbReference>
<feature type="transmembrane region" description="Helical" evidence="2">
    <location>
        <begin position="1262"/>
        <end position="1280"/>
    </location>
</feature>
<evidence type="ECO:0000256" key="2">
    <source>
        <dbReference type="SAM" id="Phobius"/>
    </source>
</evidence>
<name>A0ABW3YFJ9_9ACTN</name>
<feature type="transmembrane region" description="Helical" evidence="2">
    <location>
        <begin position="176"/>
        <end position="202"/>
    </location>
</feature>
<sequence length="1412" mass="148575">MAASKPVMRLRVAAVCVLLTALAFLQDPGMVALDTKVDLVVNPAGWLARALHIWDPAGTFGQLQNQAYGYLWPMGPFFLVGSWLGIPGWVVQRLWWALLMSVAFTGVVRLADRLNIGTPVARLVAGAAFALSPRILTELGPVSVEAWPSAIAPWVLVPLIGLAKGEPLRRAVTRSALVVACAGGVNATAVLAVVPLAGLWLLGLRPAGLRARALLAWCLAVAAATVWWVAPLLLLGRYSPPFLEYIETAEVTTAPTDLVTILRGASHWHAYLTGAHGPAWPAGWQLATGTLLVVATLAVAALGLVGLSRPGMPHRRFLITGLLVGIALVGFGHVGPVSGFLAELQQDFLDGAGAPLRNVHKFDVVLRLPLILGLAHLIGVLGRAASVAGARRTAADPGAVPQPAPPARRRSIAVTMSAIAAVLAIASPALTGGLTTPGSYFNVPDYWRAAATWLDQHLDQEHVLVVPAARFPRYLWGSPSDEITQPLLESRWGVRSSIPLTPPMTIRLLDVIESTLADGNGSRGLADLLARSGIRYLLVRSDLDYGRSGAAQPVRVQQALARSPGIRPVTGFGPTVGGGHLPGNFVDRGLDVPVRTLQVYEVNRSVDPVVAYDADAVTTVVGGPESLLNMAATGQLTAAPTVLAGDRPDRLVAGPVAVTDGLRRREVSFGRSQDNRSATLTATEPWRLAAPAHDYLPDWGADQTTVVDYHGIRSVTASSSFAEALPLSGGRPAHQPYAALDGDPETSWRSAPGTVATDQWFEVELETPQVVSAVRLTFDLGADSAPTRVTVSTGREGVTAAVSGDTVVVSLPGGHAVRWLTVTIDSVLDMRIGHGGVGIRELEIPGVRAERTLTMPAAPVASEPASMVFAAAPSVASCFFHEGRPICADHLSRASEDGDRIDRTVRLGAASAYLPRVWARPRPGPALNALLDAGGRLAVTLTRAPAVTASSADVPDPAARPGAVVDGDPATSWYAADDDQRPWLRLTWPSPREVTGVRLTLDHRVAAARPWRVEVIGDSGVRGGVLSPDGTLMFEKPLRTDDLTVLIADREPARSHDPYDNRSSTLPVAVGELTALPEAPVIRADPAKVVTLPCGSGPTIDVAGVRRSTSLVASRQDLLELRDVEAVPCGADRNDPVLLPADEFRLVVTASRLAVPTEVGLTPDATAGPGTGGGPTRPLSARSLVRVDDWSATVRRLDLPYHPVDRVLALRENANRGWQATAGGITLTPITLDGWQQGWIVPAGVTGEVVLRFTPDGAYRTALTGGAGVLAVVVLLAVLPSRHGGKAPPPPVRGGSRRRRGLVLPAAVGGVALLSVGGTAAVGLALLGAVVLLGYQLLPPMLVERHRLDRLARPASLWLPVACFGLAGWAALDSLDGYPSTVAQLAALGTATALWFSTFVPGLRLDRLRANR</sequence>
<dbReference type="Gene3D" id="2.60.120.260">
    <property type="entry name" value="Galactose-binding domain-like"/>
    <property type="match status" value="2"/>
</dbReference>
<organism evidence="5 6">
    <name type="scientific">Micromonospora sonneratiae</name>
    <dbReference type="NCBI Taxonomy" id="1184706"/>
    <lineage>
        <taxon>Bacteria</taxon>
        <taxon>Bacillati</taxon>
        <taxon>Actinomycetota</taxon>
        <taxon>Actinomycetes</taxon>
        <taxon>Micromonosporales</taxon>
        <taxon>Micromonosporaceae</taxon>
        <taxon>Micromonospora</taxon>
    </lineage>
</organism>
<proteinExistence type="predicted"/>
<evidence type="ECO:0000313" key="5">
    <source>
        <dbReference type="EMBL" id="MFD1323146.1"/>
    </source>
</evidence>
<feature type="transmembrane region" description="Helical" evidence="2">
    <location>
        <begin position="93"/>
        <end position="111"/>
    </location>
</feature>
<protein>
    <submittedName>
        <fullName evidence="5">Alpha-(1-&gt;3)-arabinofuranosyltransferase family protein</fullName>
    </submittedName>
</protein>
<feature type="domain" description="F5/8 type C" evidence="4">
    <location>
        <begin position="929"/>
        <end position="1000"/>
    </location>
</feature>
<feature type="transmembrane region" description="Helical" evidence="2">
    <location>
        <begin position="1301"/>
        <end position="1318"/>
    </location>
</feature>
<evidence type="ECO:0000256" key="3">
    <source>
        <dbReference type="SAM" id="SignalP"/>
    </source>
</evidence>
<dbReference type="SUPFAM" id="SSF49785">
    <property type="entry name" value="Galactose-binding domain-like"/>
    <property type="match status" value="2"/>
</dbReference>
<evidence type="ECO:0000313" key="6">
    <source>
        <dbReference type="Proteomes" id="UP001597260"/>
    </source>
</evidence>
<comment type="caution">
    <text evidence="5">The sequence shown here is derived from an EMBL/GenBank/DDBJ whole genome shotgun (WGS) entry which is preliminary data.</text>
</comment>
<dbReference type="InterPro" id="IPR056997">
    <property type="entry name" value="CBM_AftD"/>
</dbReference>
<keyword evidence="3" id="KW-0732">Signal</keyword>
<feature type="transmembrane region" description="Helical" evidence="2">
    <location>
        <begin position="1324"/>
        <end position="1343"/>
    </location>
</feature>
<feature type="transmembrane region" description="Helical" evidence="2">
    <location>
        <begin position="67"/>
        <end position="86"/>
    </location>
</feature>
<keyword evidence="2" id="KW-0472">Membrane</keyword>
<dbReference type="InterPro" id="IPR008979">
    <property type="entry name" value="Galactose-bd-like_sf"/>
</dbReference>